<feature type="domain" description="Alpha-2-macroglobulin" evidence="7">
    <location>
        <begin position="2"/>
        <end position="85"/>
    </location>
</feature>
<name>A0AAV2J016_KNICA</name>
<dbReference type="InterPro" id="IPR047565">
    <property type="entry name" value="Alpha-macroglob_thiol-ester_cl"/>
</dbReference>
<dbReference type="GO" id="GO:0005615">
    <property type="term" value="C:extracellular space"/>
    <property type="evidence" value="ECO:0007669"/>
    <property type="project" value="InterPro"/>
</dbReference>
<dbReference type="Gene3D" id="2.60.120.1540">
    <property type="match status" value="1"/>
</dbReference>
<evidence type="ECO:0000256" key="1">
    <source>
        <dbReference type="ARBA" id="ARBA00010952"/>
    </source>
</evidence>
<dbReference type="SMART" id="SM01361">
    <property type="entry name" value="A2M_recep"/>
    <property type="match status" value="1"/>
</dbReference>
<evidence type="ECO:0000313" key="10">
    <source>
        <dbReference type="Proteomes" id="UP001497482"/>
    </source>
</evidence>
<dbReference type="InterPro" id="IPR014756">
    <property type="entry name" value="Ig_E-set"/>
</dbReference>
<dbReference type="Gene3D" id="2.60.40.690">
    <property type="entry name" value="Alpha-macroglobulin, receptor-binding domain"/>
    <property type="match status" value="1"/>
</dbReference>
<dbReference type="PANTHER" id="PTHR11412:SF150">
    <property type="entry name" value="ALPHA-2-MACROGLOBULIN-RELATED"/>
    <property type="match status" value="1"/>
</dbReference>
<dbReference type="Proteomes" id="UP001497482">
    <property type="component" value="Chromosome 10"/>
</dbReference>
<evidence type="ECO:0000256" key="6">
    <source>
        <dbReference type="ARBA" id="ARBA00023180"/>
    </source>
</evidence>
<dbReference type="InterPro" id="IPR011626">
    <property type="entry name" value="Alpha-macroglobulin_TED"/>
</dbReference>
<dbReference type="Gene3D" id="1.50.10.20">
    <property type="match status" value="1"/>
</dbReference>
<dbReference type="Pfam" id="PF07678">
    <property type="entry name" value="TED_complement"/>
    <property type="match status" value="1"/>
</dbReference>
<evidence type="ECO:0000256" key="3">
    <source>
        <dbReference type="ARBA" id="ARBA00022729"/>
    </source>
</evidence>
<dbReference type="Gene3D" id="2.60.40.10">
    <property type="entry name" value="Immunoglobulins"/>
    <property type="match status" value="1"/>
</dbReference>
<dbReference type="SMART" id="SM01360">
    <property type="entry name" value="A2M"/>
    <property type="match status" value="1"/>
</dbReference>
<dbReference type="SUPFAM" id="SSF81296">
    <property type="entry name" value="E set domains"/>
    <property type="match status" value="1"/>
</dbReference>
<dbReference type="EMBL" id="OZ035832">
    <property type="protein sequence ID" value="CAL1570838.1"/>
    <property type="molecule type" value="Genomic_DNA"/>
</dbReference>
<keyword evidence="4" id="KW-0722">Serine protease inhibitor</keyword>
<keyword evidence="3" id="KW-0732">Signal</keyword>
<dbReference type="InterPro" id="IPR001599">
    <property type="entry name" value="Macroglobln_a2"/>
</dbReference>
<dbReference type="InterPro" id="IPR019742">
    <property type="entry name" value="MacrogloblnA2_CS"/>
</dbReference>
<dbReference type="InterPro" id="IPR013783">
    <property type="entry name" value="Ig-like_fold"/>
</dbReference>
<dbReference type="SUPFAM" id="SSF49410">
    <property type="entry name" value="Alpha-macroglobulin receptor domain"/>
    <property type="match status" value="1"/>
</dbReference>
<sequence>MVLFRTSGFTDKPITVPDTITTWETEAFCLSSKGFGLAPRVQFTVFQPFFLELTLPYSIIRGERFILKATVFSYLESCMMVAVNPIPGSYTLTPVGGAEHTFCLCGNERVTRSWTLDTSNLGTVNVTVRAEAVASPVSCNNEIVHVPPRGRVDEVTRPLIVKPEGIEMSNTHNLLLCPKDETLTEELAVKLPDDMIPDSARAAVSVLGDILGRAMKNLDGLLQMPYGCGEQNMALLAPNIYILEYLEKTNQLTQEIRDRAEQFLTSGYQRQLNYKHSDGAYSTFGTGTGNTWLTAFVVRTFVKAKHFVHIDQANIDESKMWLESKQENGCFAMLGKLFHNRMKGGVSDNVTLTAYISAALLEMGVPADNEKLSNALTCLKESMNDLSNTYTTALMAYVFTLANDLTTRTQLLDHLNTKAHREGGLLHWSQTSAETSASLSVEISAYVLLALLGNNPGPNDLGVASNIVRWLTKQQNYYGGFSSTQDTVVALQALSLYSTLVYSPGGQSTVTIITPSGSQTFDVNQNNKLLYQETTFQNVEGDYSVSVQGNTCAAIQIALMYNVPTPTVTSAFKVDVTHKVDCDSNLLRPKMNLFFKSEYNGDQETSNMVILNIKMLSGFKPDSRSLKELEGALLVERIENDQKDNDHYLVYLKELPKGIPINHQLVVVQEREVSNLKPAVVVLYDYYQPSDSDETEYSYPCA</sequence>
<evidence type="ECO:0008006" key="11">
    <source>
        <dbReference type="Google" id="ProtNLM"/>
    </source>
</evidence>
<dbReference type="Pfam" id="PF00207">
    <property type="entry name" value="A2M"/>
    <property type="match status" value="1"/>
</dbReference>
<dbReference type="PROSITE" id="PS00477">
    <property type="entry name" value="ALPHA_2_MACROGLOBULIN"/>
    <property type="match status" value="1"/>
</dbReference>
<evidence type="ECO:0000256" key="5">
    <source>
        <dbReference type="ARBA" id="ARBA00023157"/>
    </source>
</evidence>
<dbReference type="PANTHER" id="PTHR11412">
    <property type="entry name" value="MACROGLOBULIN / COMPLEMENT"/>
    <property type="match status" value="1"/>
</dbReference>
<dbReference type="InterPro" id="IPR050473">
    <property type="entry name" value="A2M/Complement_sys"/>
</dbReference>
<reference evidence="9 10" key="1">
    <citation type="submission" date="2024-04" db="EMBL/GenBank/DDBJ databases">
        <authorList>
            <person name="Waldvogel A.-M."/>
            <person name="Schoenle A."/>
        </authorList>
    </citation>
    <scope>NUCLEOTIDE SEQUENCE [LARGE SCALE GENOMIC DNA]</scope>
</reference>
<comment type="similarity">
    <text evidence="1">Belongs to the protease inhibitor I39 (alpha-2-macroglobulin) family.</text>
</comment>
<dbReference type="CDD" id="cd02897">
    <property type="entry name" value="A2M_2"/>
    <property type="match status" value="1"/>
</dbReference>
<dbReference type="Gene3D" id="2.20.130.20">
    <property type="match status" value="1"/>
</dbReference>
<dbReference type="SMART" id="SM01419">
    <property type="entry name" value="Thiol-ester_cl"/>
    <property type="match status" value="1"/>
</dbReference>
<evidence type="ECO:0000259" key="8">
    <source>
        <dbReference type="SMART" id="SM01361"/>
    </source>
</evidence>
<evidence type="ECO:0000259" key="7">
    <source>
        <dbReference type="SMART" id="SM01360"/>
    </source>
</evidence>
<protein>
    <recommendedName>
        <fullName evidence="11">Alpha-macroglobulin receptor-binding domain-containing protein</fullName>
    </recommendedName>
</protein>
<accession>A0AAV2J016</accession>
<keyword evidence="10" id="KW-1185">Reference proteome</keyword>
<dbReference type="InterPro" id="IPR009048">
    <property type="entry name" value="A-macroglobulin_rcpt-bd"/>
</dbReference>
<dbReference type="AlphaFoldDB" id="A0AAV2J016"/>
<evidence type="ECO:0000256" key="4">
    <source>
        <dbReference type="ARBA" id="ARBA00022900"/>
    </source>
</evidence>
<dbReference type="FunFam" id="1.50.10.20:FF:000001">
    <property type="entry name" value="CD109 isoform 1"/>
    <property type="match status" value="1"/>
</dbReference>
<dbReference type="InterPro" id="IPR036595">
    <property type="entry name" value="A-macroglobulin_rcpt-bd_sf"/>
</dbReference>
<evidence type="ECO:0000313" key="9">
    <source>
        <dbReference type="EMBL" id="CAL1570838.1"/>
    </source>
</evidence>
<dbReference type="GO" id="GO:0004867">
    <property type="term" value="F:serine-type endopeptidase inhibitor activity"/>
    <property type="evidence" value="ECO:0007669"/>
    <property type="project" value="UniProtKB-KW"/>
</dbReference>
<evidence type="ECO:0000256" key="2">
    <source>
        <dbReference type="ARBA" id="ARBA00022690"/>
    </source>
</evidence>
<dbReference type="InterPro" id="IPR008930">
    <property type="entry name" value="Terpenoid_cyclase/PrenylTrfase"/>
</dbReference>
<keyword evidence="6" id="KW-0325">Glycoprotein</keyword>
<dbReference type="GO" id="GO:0007399">
    <property type="term" value="P:nervous system development"/>
    <property type="evidence" value="ECO:0007669"/>
    <property type="project" value="UniProtKB-ARBA"/>
</dbReference>
<gene>
    <name evidence="9" type="ORF">KC01_LOCUS3057</name>
</gene>
<feature type="domain" description="Alpha-macroglobulin receptor-binding" evidence="8">
    <location>
        <begin position="606"/>
        <end position="697"/>
    </location>
</feature>
<dbReference type="SUPFAM" id="SSF48239">
    <property type="entry name" value="Terpenoid cyclases/Protein prenyltransferases"/>
    <property type="match status" value="1"/>
</dbReference>
<proteinExistence type="inferred from homology"/>
<dbReference type="Pfam" id="PF07677">
    <property type="entry name" value="A2M_recep"/>
    <property type="match status" value="1"/>
</dbReference>
<organism evidence="9 10">
    <name type="scientific">Knipowitschia caucasica</name>
    <name type="common">Caucasian dwarf goby</name>
    <name type="synonym">Pomatoschistus caucasicus</name>
    <dbReference type="NCBI Taxonomy" id="637954"/>
    <lineage>
        <taxon>Eukaryota</taxon>
        <taxon>Metazoa</taxon>
        <taxon>Chordata</taxon>
        <taxon>Craniata</taxon>
        <taxon>Vertebrata</taxon>
        <taxon>Euteleostomi</taxon>
        <taxon>Actinopterygii</taxon>
        <taxon>Neopterygii</taxon>
        <taxon>Teleostei</taxon>
        <taxon>Neoteleostei</taxon>
        <taxon>Acanthomorphata</taxon>
        <taxon>Gobiaria</taxon>
        <taxon>Gobiiformes</taxon>
        <taxon>Gobioidei</taxon>
        <taxon>Gobiidae</taxon>
        <taxon>Gobiinae</taxon>
        <taxon>Knipowitschia</taxon>
    </lineage>
</organism>
<keyword evidence="5" id="KW-1015">Disulfide bond</keyword>
<dbReference type="InterPro" id="IPR041813">
    <property type="entry name" value="A2M_TED"/>
</dbReference>
<keyword evidence="2" id="KW-0646">Protease inhibitor</keyword>